<dbReference type="EMBL" id="WISP01000092">
    <property type="protein sequence ID" value="MQW04486.1"/>
    <property type="molecule type" value="Genomic_DNA"/>
</dbReference>
<dbReference type="Gene3D" id="3.30.565.10">
    <property type="entry name" value="Histidine kinase-like ATPase, C-terminal domain"/>
    <property type="match status" value="1"/>
</dbReference>
<dbReference type="RefSeq" id="WP_127635366.1">
    <property type="nucleotide sequence ID" value="NZ_JADZOB010000003.1"/>
</dbReference>
<dbReference type="PROSITE" id="PS50109">
    <property type="entry name" value="HIS_KIN"/>
    <property type="match status" value="1"/>
</dbReference>
<dbReference type="AlphaFoldDB" id="A0A6A7ZNM6"/>
<dbReference type="SUPFAM" id="SSF47384">
    <property type="entry name" value="Homodimeric domain of signal transducing histidine kinase"/>
    <property type="match status" value="1"/>
</dbReference>
<dbReference type="CDD" id="cd00082">
    <property type="entry name" value="HisKA"/>
    <property type="match status" value="1"/>
</dbReference>
<name>A0A6A7ZNM6_RHIML</name>
<dbReference type="Gene3D" id="3.40.50.2300">
    <property type="match status" value="2"/>
</dbReference>
<dbReference type="Pfam" id="PF02518">
    <property type="entry name" value="HATPase_c"/>
    <property type="match status" value="1"/>
</dbReference>
<dbReference type="InterPro" id="IPR003594">
    <property type="entry name" value="HATPase_dom"/>
</dbReference>
<evidence type="ECO:0000256" key="1">
    <source>
        <dbReference type="ARBA" id="ARBA00000085"/>
    </source>
</evidence>
<keyword evidence="5" id="KW-0418">Kinase</keyword>
<evidence type="ECO:0000256" key="2">
    <source>
        <dbReference type="ARBA" id="ARBA00012438"/>
    </source>
</evidence>
<keyword evidence="5" id="KW-0808">Transferase</keyword>
<dbReference type="GO" id="GO:0000155">
    <property type="term" value="F:phosphorelay sensor kinase activity"/>
    <property type="evidence" value="ECO:0007669"/>
    <property type="project" value="InterPro"/>
</dbReference>
<proteinExistence type="predicted"/>
<dbReference type="InterPro" id="IPR005467">
    <property type="entry name" value="His_kinase_dom"/>
</dbReference>
<reference evidence="5" key="1">
    <citation type="journal article" date="2013" name="Genome Biol.">
        <title>Comparative genomics of the core and accessory genomes of 48 Sinorhizobium strains comprising five genospecies.</title>
        <authorList>
            <person name="Sugawara M."/>
            <person name="Epstein B."/>
            <person name="Badgley B.D."/>
            <person name="Unno T."/>
            <person name="Xu L."/>
            <person name="Reese J."/>
            <person name="Gyaneshwar P."/>
            <person name="Denny R."/>
            <person name="Mudge J."/>
            <person name="Bharti A.K."/>
            <person name="Farmer A.D."/>
            <person name="May G.D."/>
            <person name="Woodward J.E."/>
            <person name="Medigue C."/>
            <person name="Vallenet D."/>
            <person name="Lajus A."/>
            <person name="Rouy Z."/>
            <person name="Martinez-Vaz B."/>
            <person name="Tiffin P."/>
            <person name="Young N.D."/>
            <person name="Sadowsky M.J."/>
        </authorList>
    </citation>
    <scope>NUCLEOTIDE SEQUENCE</scope>
    <source>
        <strain evidence="5">M30</strain>
    </source>
</reference>
<dbReference type="InterPro" id="IPR004358">
    <property type="entry name" value="Sig_transdc_His_kin-like_C"/>
</dbReference>
<dbReference type="SMART" id="SM00387">
    <property type="entry name" value="HATPase_c"/>
    <property type="match status" value="1"/>
</dbReference>
<dbReference type="SMART" id="SM00388">
    <property type="entry name" value="HisKA"/>
    <property type="match status" value="1"/>
</dbReference>
<sequence>MIARSQARFGRIRVSPSCLNASAFICLLLVVIFAATGICSAQGAGPVPRVLILYPYDERIPATNIVGEAARTRLVEATSGKVEVFSEFLDLSRFPKKGHVDRIARYLAEKYSDGRPDLVIALGEESTRFIVANRNAIAPDAKIVFGGFGNATAEELRLPNDVVGALTEFEIRKTVEMAIGLQPDARQVVVIAGSAEFDKAWIAAAQEDLIGLPSDIETTYLTGLSIEEFVERVAALPPDTIVIVLTVLSDRTGRNFVPRNSLEKIAKAASAPVYGPYSTYLDHGVVGGNAATFESTGTAVAGLAIDALAGKAITDITVPQSYMADSRQLRRWGLSEADLPLGTAVLFKERSLWQEYWKEIIAISAFVAAQSLVILSLVLERRRRAAAEFQARHRLLEVIHLNQSATAGALSASIAHELNQPLGAIRINAETAALMLERPNPDLKLIQQILADIRDDDQRAGDIIDRMRGLLRKRSEIDWQEFDLNDVVRSAIHILHPEAQRRDVTVSSVASAQGLPVRADRVHVQQVILNLAINAMDAMLQAPTAERNLMFQTAMVERNEKVEVSISDTGSGIPSDKLSNIFDAFYTTKPTGTGLGLSIARVIIEIYGGKLWADNRPQGGAVFRFVLPLARPG</sequence>
<evidence type="ECO:0000256" key="3">
    <source>
        <dbReference type="ARBA" id="ARBA00022553"/>
    </source>
</evidence>
<dbReference type="PANTHER" id="PTHR43065">
    <property type="entry name" value="SENSOR HISTIDINE KINASE"/>
    <property type="match status" value="1"/>
</dbReference>
<dbReference type="PANTHER" id="PTHR43065:SF42">
    <property type="entry name" value="TWO-COMPONENT SENSOR PPRA"/>
    <property type="match status" value="1"/>
</dbReference>
<evidence type="ECO:0000259" key="4">
    <source>
        <dbReference type="PROSITE" id="PS50109"/>
    </source>
</evidence>
<dbReference type="Gene3D" id="1.10.287.130">
    <property type="match status" value="1"/>
</dbReference>
<dbReference type="SUPFAM" id="SSF55874">
    <property type="entry name" value="ATPase domain of HSP90 chaperone/DNA topoisomerase II/histidine kinase"/>
    <property type="match status" value="1"/>
</dbReference>
<accession>A0A6A7ZNM6</accession>
<feature type="domain" description="Histidine kinase" evidence="4">
    <location>
        <begin position="413"/>
        <end position="631"/>
    </location>
</feature>
<protein>
    <recommendedName>
        <fullName evidence="2">histidine kinase</fullName>
        <ecNumber evidence="2">2.7.13.3</ecNumber>
    </recommendedName>
</protein>
<dbReference type="EC" id="2.7.13.3" evidence="2"/>
<dbReference type="InterPro" id="IPR003661">
    <property type="entry name" value="HisK_dim/P_dom"/>
</dbReference>
<keyword evidence="3" id="KW-0597">Phosphoprotein</keyword>
<gene>
    <name evidence="5" type="ORF">GHK45_12015</name>
</gene>
<organism evidence="5">
    <name type="scientific">Rhizobium meliloti</name>
    <name type="common">Ensifer meliloti</name>
    <name type="synonym">Sinorhizobium meliloti</name>
    <dbReference type="NCBI Taxonomy" id="382"/>
    <lineage>
        <taxon>Bacteria</taxon>
        <taxon>Pseudomonadati</taxon>
        <taxon>Pseudomonadota</taxon>
        <taxon>Alphaproteobacteria</taxon>
        <taxon>Hyphomicrobiales</taxon>
        <taxon>Rhizobiaceae</taxon>
        <taxon>Sinorhizobium/Ensifer group</taxon>
        <taxon>Sinorhizobium</taxon>
    </lineage>
</organism>
<dbReference type="InterPro" id="IPR036097">
    <property type="entry name" value="HisK_dim/P_sf"/>
</dbReference>
<comment type="caution">
    <text evidence="5">The sequence shown here is derived from an EMBL/GenBank/DDBJ whole genome shotgun (WGS) entry which is preliminary data.</text>
</comment>
<dbReference type="Pfam" id="PF00512">
    <property type="entry name" value="HisKA"/>
    <property type="match status" value="1"/>
</dbReference>
<evidence type="ECO:0000313" key="5">
    <source>
        <dbReference type="EMBL" id="MQW04486.1"/>
    </source>
</evidence>
<comment type="catalytic activity">
    <reaction evidence="1">
        <text>ATP + protein L-histidine = ADP + protein N-phospho-L-histidine.</text>
        <dbReference type="EC" id="2.7.13.3"/>
    </reaction>
</comment>
<dbReference type="InterPro" id="IPR036890">
    <property type="entry name" value="HATPase_C_sf"/>
</dbReference>
<dbReference type="PRINTS" id="PR00344">
    <property type="entry name" value="BCTRLSENSOR"/>
</dbReference>